<accession>A0A517YZR9</accession>
<dbReference type="RefSeq" id="WP_197443945.1">
    <property type="nucleotide sequence ID" value="NZ_CP036275.1"/>
</dbReference>
<evidence type="ECO:0000313" key="5">
    <source>
        <dbReference type="Proteomes" id="UP000320496"/>
    </source>
</evidence>
<gene>
    <name evidence="4" type="ORF">Mal4_00280</name>
</gene>
<name>A0A517YZR9_9PLAN</name>
<dbReference type="PANTHER" id="PTHR43877">
    <property type="entry name" value="AMINOALKYLPHOSPHONATE N-ACETYLTRANSFERASE-RELATED-RELATED"/>
    <property type="match status" value="1"/>
</dbReference>
<dbReference type="Gene3D" id="3.40.630.30">
    <property type="match status" value="1"/>
</dbReference>
<organism evidence="4 5">
    <name type="scientific">Maioricimonas rarisocia</name>
    <dbReference type="NCBI Taxonomy" id="2528026"/>
    <lineage>
        <taxon>Bacteria</taxon>
        <taxon>Pseudomonadati</taxon>
        <taxon>Planctomycetota</taxon>
        <taxon>Planctomycetia</taxon>
        <taxon>Planctomycetales</taxon>
        <taxon>Planctomycetaceae</taxon>
        <taxon>Maioricimonas</taxon>
    </lineage>
</organism>
<evidence type="ECO:0000256" key="2">
    <source>
        <dbReference type="ARBA" id="ARBA00023315"/>
    </source>
</evidence>
<keyword evidence="2" id="KW-0012">Acyltransferase</keyword>
<evidence type="ECO:0000256" key="1">
    <source>
        <dbReference type="ARBA" id="ARBA00022679"/>
    </source>
</evidence>
<protein>
    <submittedName>
        <fullName evidence="4">Acetyltransferase (GNAT) family protein</fullName>
    </submittedName>
</protein>
<dbReference type="GO" id="GO:0016747">
    <property type="term" value="F:acyltransferase activity, transferring groups other than amino-acyl groups"/>
    <property type="evidence" value="ECO:0007669"/>
    <property type="project" value="InterPro"/>
</dbReference>
<dbReference type="InterPro" id="IPR016890">
    <property type="entry name" value="UCP028520"/>
</dbReference>
<sequence>MSTRQTESGCEFRPARPDDFAAVLALNEAAVPHVNSIGEDVLARLAEQAFHFEVAVAKEIAGFVLALPSGVEYASENYRWFSARYDRFVYVDRVVVAEPSIGTGIGRQLYERLMARSVENAPVLTCEVNLHPPNPRSLAFHRRLGFEEVGQQLTTGGTKRVCMLSRRLDGE</sequence>
<keyword evidence="5" id="KW-1185">Reference proteome</keyword>
<dbReference type="InterPro" id="IPR016181">
    <property type="entry name" value="Acyl_CoA_acyltransferase"/>
</dbReference>
<evidence type="ECO:0000313" key="4">
    <source>
        <dbReference type="EMBL" id="QDU35746.1"/>
    </source>
</evidence>
<dbReference type="PROSITE" id="PS51186">
    <property type="entry name" value="GNAT"/>
    <property type="match status" value="1"/>
</dbReference>
<dbReference type="AlphaFoldDB" id="A0A517YZR9"/>
<dbReference type="EMBL" id="CP036275">
    <property type="protein sequence ID" value="QDU35746.1"/>
    <property type="molecule type" value="Genomic_DNA"/>
</dbReference>
<dbReference type="PIRSF" id="PIRSF028520">
    <property type="entry name" value="UCP028520"/>
    <property type="match status" value="1"/>
</dbReference>
<dbReference type="Proteomes" id="UP000320496">
    <property type="component" value="Chromosome"/>
</dbReference>
<dbReference type="InterPro" id="IPR050832">
    <property type="entry name" value="Bact_Acetyltransf"/>
</dbReference>
<evidence type="ECO:0000259" key="3">
    <source>
        <dbReference type="PROSITE" id="PS51186"/>
    </source>
</evidence>
<keyword evidence="1 4" id="KW-0808">Transferase</keyword>
<dbReference type="SUPFAM" id="SSF55729">
    <property type="entry name" value="Acyl-CoA N-acyltransferases (Nat)"/>
    <property type="match status" value="1"/>
</dbReference>
<dbReference type="PANTHER" id="PTHR43877:SF2">
    <property type="entry name" value="AMINOALKYLPHOSPHONATE N-ACETYLTRANSFERASE-RELATED"/>
    <property type="match status" value="1"/>
</dbReference>
<dbReference type="InterPro" id="IPR000182">
    <property type="entry name" value="GNAT_dom"/>
</dbReference>
<dbReference type="KEGG" id="mri:Mal4_00280"/>
<dbReference type="Pfam" id="PF00583">
    <property type="entry name" value="Acetyltransf_1"/>
    <property type="match status" value="1"/>
</dbReference>
<reference evidence="4 5" key="1">
    <citation type="submission" date="2019-02" db="EMBL/GenBank/DDBJ databases">
        <title>Deep-cultivation of Planctomycetes and their phenomic and genomic characterization uncovers novel biology.</title>
        <authorList>
            <person name="Wiegand S."/>
            <person name="Jogler M."/>
            <person name="Boedeker C."/>
            <person name="Pinto D."/>
            <person name="Vollmers J."/>
            <person name="Rivas-Marin E."/>
            <person name="Kohn T."/>
            <person name="Peeters S.H."/>
            <person name="Heuer A."/>
            <person name="Rast P."/>
            <person name="Oberbeckmann S."/>
            <person name="Bunk B."/>
            <person name="Jeske O."/>
            <person name="Meyerdierks A."/>
            <person name="Storesund J.E."/>
            <person name="Kallscheuer N."/>
            <person name="Luecker S."/>
            <person name="Lage O.M."/>
            <person name="Pohl T."/>
            <person name="Merkel B.J."/>
            <person name="Hornburger P."/>
            <person name="Mueller R.-W."/>
            <person name="Bruemmer F."/>
            <person name="Labrenz M."/>
            <person name="Spormann A.M."/>
            <person name="Op den Camp H."/>
            <person name="Overmann J."/>
            <person name="Amann R."/>
            <person name="Jetten M.S.M."/>
            <person name="Mascher T."/>
            <person name="Medema M.H."/>
            <person name="Devos D.P."/>
            <person name="Kaster A.-K."/>
            <person name="Ovreas L."/>
            <person name="Rohde M."/>
            <person name="Galperin M.Y."/>
            <person name="Jogler C."/>
        </authorList>
    </citation>
    <scope>NUCLEOTIDE SEQUENCE [LARGE SCALE GENOMIC DNA]</scope>
    <source>
        <strain evidence="4 5">Mal4</strain>
    </source>
</reference>
<feature type="domain" description="N-acetyltransferase" evidence="3">
    <location>
        <begin position="10"/>
        <end position="169"/>
    </location>
</feature>
<proteinExistence type="predicted"/>